<evidence type="ECO:0000256" key="2">
    <source>
        <dbReference type="SAM" id="Phobius"/>
    </source>
</evidence>
<reference evidence="4" key="1">
    <citation type="submission" date="2018-09" db="EMBL/GenBank/DDBJ databases">
        <authorList>
            <person name="Kim I."/>
        </authorList>
    </citation>
    <scope>NUCLEOTIDE SEQUENCE [LARGE SCALE GENOMIC DNA]</scope>
    <source>
        <strain evidence="4">DD4a</strain>
    </source>
</reference>
<organism evidence="3 4">
    <name type="scientific">Amnibacterium setariae</name>
    <dbReference type="NCBI Taxonomy" id="2306585"/>
    <lineage>
        <taxon>Bacteria</taxon>
        <taxon>Bacillati</taxon>
        <taxon>Actinomycetota</taxon>
        <taxon>Actinomycetes</taxon>
        <taxon>Micrococcales</taxon>
        <taxon>Microbacteriaceae</taxon>
        <taxon>Amnibacterium</taxon>
    </lineage>
</organism>
<keyword evidence="2" id="KW-1133">Transmembrane helix</keyword>
<name>A0A3A1U6R6_9MICO</name>
<accession>A0A3A1U6R6</accession>
<comment type="caution">
    <text evidence="3">The sequence shown here is derived from an EMBL/GenBank/DDBJ whole genome shotgun (WGS) entry which is preliminary data.</text>
</comment>
<feature type="compositionally biased region" description="Basic and acidic residues" evidence="1">
    <location>
        <begin position="12"/>
        <end position="36"/>
    </location>
</feature>
<evidence type="ECO:0000256" key="1">
    <source>
        <dbReference type="SAM" id="MobiDB-lite"/>
    </source>
</evidence>
<keyword evidence="2" id="KW-0812">Transmembrane</keyword>
<proteinExistence type="predicted"/>
<gene>
    <name evidence="3" type="ORF">D1781_04740</name>
</gene>
<dbReference type="Proteomes" id="UP000265742">
    <property type="component" value="Unassembled WGS sequence"/>
</dbReference>
<keyword evidence="4" id="KW-1185">Reference proteome</keyword>
<feature type="compositionally biased region" description="Gly residues" evidence="1">
    <location>
        <begin position="45"/>
        <end position="54"/>
    </location>
</feature>
<sequence length="242" mass="25220">MRTPRTAGGVTETRDGRLRAAREAAYRRDATPEDLARLAALEPSGPGGPHSPGGPDGPLPVAPHVPSQRRRRGATAVVGVAALLVGALLGGAAVAALRPATAPERPAPAATEPGGELRARILASNGTWSAQDYFRFYPGQLPAEWSDSPTGRSYVQLTGPRRLRISPSDGATALLVVPTCAASEGRYRWTVRAADGRALAEDAGRCGGFDGRSLRIPDGARPLVLEIATQGVSGYAVTTFER</sequence>
<evidence type="ECO:0000313" key="4">
    <source>
        <dbReference type="Proteomes" id="UP000265742"/>
    </source>
</evidence>
<protein>
    <submittedName>
        <fullName evidence="3">Uncharacterized protein</fullName>
    </submittedName>
</protein>
<evidence type="ECO:0000313" key="3">
    <source>
        <dbReference type="EMBL" id="RIX30718.1"/>
    </source>
</evidence>
<dbReference type="AlphaFoldDB" id="A0A3A1U6R6"/>
<feature type="region of interest" description="Disordered" evidence="1">
    <location>
        <begin position="1"/>
        <end position="70"/>
    </location>
</feature>
<dbReference type="EMBL" id="QXTG01000001">
    <property type="protein sequence ID" value="RIX30718.1"/>
    <property type="molecule type" value="Genomic_DNA"/>
</dbReference>
<feature type="transmembrane region" description="Helical" evidence="2">
    <location>
        <begin position="76"/>
        <end position="97"/>
    </location>
</feature>
<keyword evidence="2" id="KW-0472">Membrane</keyword>